<evidence type="ECO:0000313" key="2">
    <source>
        <dbReference type="Proteomes" id="UP000092584"/>
    </source>
</evidence>
<gene>
    <name evidence="1" type="ORF">LPB3_15740</name>
</gene>
<protein>
    <submittedName>
        <fullName evidence="1">Uncharacterized protein</fullName>
    </submittedName>
</protein>
<name>A0A1B8TNM9_9FLAO</name>
<proteinExistence type="predicted"/>
<dbReference type="OrthoDB" id="1445191at2"/>
<dbReference type="RefSeq" id="WP_065320600.1">
    <property type="nucleotide sequence ID" value="NZ_CAXBLX010000041.1"/>
</dbReference>
<dbReference type="AlphaFoldDB" id="A0A1B8TNM9"/>
<dbReference type="EMBL" id="LSFM01000027">
    <property type="protein sequence ID" value="OBY61266.1"/>
    <property type="molecule type" value="Genomic_DNA"/>
</dbReference>
<dbReference type="Proteomes" id="UP000092584">
    <property type="component" value="Unassembled WGS sequence"/>
</dbReference>
<comment type="caution">
    <text evidence="1">The sequence shown here is derived from an EMBL/GenBank/DDBJ whole genome shotgun (WGS) entry which is preliminary data.</text>
</comment>
<organism evidence="1 2">
    <name type="scientific">Polaribacter vadi</name>
    <dbReference type="NCBI Taxonomy" id="1774273"/>
    <lineage>
        <taxon>Bacteria</taxon>
        <taxon>Pseudomonadati</taxon>
        <taxon>Bacteroidota</taxon>
        <taxon>Flavobacteriia</taxon>
        <taxon>Flavobacteriales</taxon>
        <taxon>Flavobacteriaceae</taxon>
    </lineage>
</organism>
<accession>A0A1B8TNM9</accession>
<keyword evidence="2" id="KW-1185">Reference proteome</keyword>
<evidence type="ECO:0000313" key="1">
    <source>
        <dbReference type="EMBL" id="OBY61266.1"/>
    </source>
</evidence>
<reference evidence="2" key="1">
    <citation type="submission" date="2016-02" db="EMBL/GenBank/DDBJ databases">
        <authorList>
            <person name="Shin S.-K."/>
            <person name="Yi H."/>
            <person name="Kim E."/>
        </authorList>
    </citation>
    <scope>NUCLEOTIDE SEQUENCE [LARGE SCALE GENOMIC DNA]</scope>
    <source>
        <strain evidence="2">LPB0003</strain>
    </source>
</reference>
<sequence>MQKSEKGTENSLNKISELDSILNNLSEYYSKLKNEEISREEIFDSLYLVLKEEKNWEHPLDFWSLTIEYKKALKLLSDFDFKILKNTVETSGEIIPKDLLMNYKVRIKSKGLIWIIHKYDVDPFPSNPHAHLIESGIKLDLSNGKCFNKKELVYTLKERDLLFIRQKAEEKKFVLPEIER</sequence>
<dbReference type="KEGG" id="pob:LPB03_15790"/>